<evidence type="ECO:0000313" key="2">
    <source>
        <dbReference type="Proteomes" id="UP001054837"/>
    </source>
</evidence>
<dbReference type="EMBL" id="BPLQ01003223">
    <property type="protein sequence ID" value="GIX98771.1"/>
    <property type="molecule type" value="Genomic_DNA"/>
</dbReference>
<comment type="caution">
    <text evidence="1">The sequence shown here is derived from an EMBL/GenBank/DDBJ whole genome shotgun (WGS) entry which is preliminary data.</text>
</comment>
<keyword evidence="2" id="KW-1185">Reference proteome</keyword>
<evidence type="ECO:0000313" key="1">
    <source>
        <dbReference type="EMBL" id="GIX98771.1"/>
    </source>
</evidence>
<reference evidence="1 2" key="1">
    <citation type="submission" date="2021-06" db="EMBL/GenBank/DDBJ databases">
        <title>Caerostris darwini draft genome.</title>
        <authorList>
            <person name="Kono N."/>
            <person name="Arakawa K."/>
        </authorList>
    </citation>
    <scope>NUCLEOTIDE SEQUENCE [LARGE SCALE GENOMIC DNA]</scope>
</reference>
<name>A0AAV4PSF5_9ARAC</name>
<dbReference type="AlphaFoldDB" id="A0AAV4PSF5"/>
<organism evidence="1 2">
    <name type="scientific">Caerostris darwini</name>
    <dbReference type="NCBI Taxonomy" id="1538125"/>
    <lineage>
        <taxon>Eukaryota</taxon>
        <taxon>Metazoa</taxon>
        <taxon>Ecdysozoa</taxon>
        <taxon>Arthropoda</taxon>
        <taxon>Chelicerata</taxon>
        <taxon>Arachnida</taxon>
        <taxon>Araneae</taxon>
        <taxon>Araneomorphae</taxon>
        <taxon>Entelegynae</taxon>
        <taxon>Araneoidea</taxon>
        <taxon>Araneidae</taxon>
        <taxon>Caerostris</taxon>
    </lineage>
</organism>
<accession>A0AAV4PSF5</accession>
<dbReference type="Proteomes" id="UP001054837">
    <property type="component" value="Unassembled WGS sequence"/>
</dbReference>
<sequence>MHKACHYSGRSLALHVSASEEFPQPISPKELCRGKNSICCKSIILDEFFCEWGANNLSSLVSAVLLRFCFRSRLQLANYCIAE</sequence>
<gene>
    <name evidence="1" type="ORF">CDAR_451141</name>
</gene>
<proteinExistence type="predicted"/>
<protein>
    <submittedName>
        <fullName evidence="1">Uncharacterized protein</fullName>
    </submittedName>
</protein>